<evidence type="ECO:0000313" key="1">
    <source>
        <dbReference type="EnsemblMetazoa" id="G3672.1:cds"/>
    </source>
</evidence>
<dbReference type="EnsemblMetazoa" id="G3672.1">
    <property type="protein sequence ID" value="G3672.1:cds"/>
    <property type="gene ID" value="G3672"/>
</dbReference>
<sequence length="140" mass="15967">MVSCEGQREVIILTNVTMWRYLVLITYWRGVGVRCLGYQDAVCTVGGGIDWRESCDQLVFGSGQQESTMLQQILQTMTVDPDLLSELSDEQKAILFVNIREVNVAVPRGQGRKNVDFLLGKNGKEWVWENVYTGYDRVRD</sequence>
<protein>
    <submittedName>
        <fullName evidence="1">Uncharacterized protein</fullName>
    </submittedName>
</protein>
<name>A0A8W8MYU6_MAGGI</name>
<keyword evidence="2" id="KW-1185">Reference proteome</keyword>
<dbReference type="PANTHER" id="PTHR14388:SF17">
    <property type="entry name" value="SH2 DOMAIN-CONTAINING PROTEIN"/>
    <property type="match status" value="1"/>
</dbReference>
<proteinExistence type="predicted"/>
<organism evidence="1 2">
    <name type="scientific">Magallana gigas</name>
    <name type="common">Pacific oyster</name>
    <name type="synonym">Crassostrea gigas</name>
    <dbReference type="NCBI Taxonomy" id="29159"/>
    <lineage>
        <taxon>Eukaryota</taxon>
        <taxon>Metazoa</taxon>
        <taxon>Spiralia</taxon>
        <taxon>Lophotrochozoa</taxon>
        <taxon>Mollusca</taxon>
        <taxon>Bivalvia</taxon>
        <taxon>Autobranchia</taxon>
        <taxon>Pteriomorphia</taxon>
        <taxon>Ostreida</taxon>
        <taxon>Ostreoidea</taxon>
        <taxon>Ostreidae</taxon>
        <taxon>Magallana</taxon>
    </lineage>
</organism>
<accession>A0A8W8MYU6</accession>
<dbReference type="PANTHER" id="PTHR14388">
    <property type="entry name" value="T CELL-SPECIFIC ADAPTER PROTEIN TSAD"/>
    <property type="match status" value="1"/>
</dbReference>
<reference evidence="1" key="1">
    <citation type="submission" date="2022-08" db="UniProtKB">
        <authorList>
            <consortium name="EnsemblMetazoa"/>
        </authorList>
    </citation>
    <scope>IDENTIFICATION</scope>
    <source>
        <strain evidence="1">05x7-T-G4-1.051#20</strain>
    </source>
</reference>
<dbReference type="Proteomes" id="UP000005408">
    <property type="component" value="Unassembled WGS sequence"/>
</dbReference>
<dbReference type="GO" id="GO:0005737">
    <property type="term" value="C:cytoplasm"/>
    <property type="evidence" value="ECO:0007669"/>
    <property type="project" value="TreeGrafter"/>
</dbReference>
<evidence type="ECO:0000313" key="2">
    <source>
        <dbReference type="Proteomes" id="UP000005408"/>
    </source>
</evidence>
<dbReference type="AlphaFoldDB" id="A0A8W8MYU6"/>